<name>A0A2T2YWN7_9NOCA</name>
<gene>
    <name evidence="2" type="ORF">C8259_25130</name>
</gene>
<comment type="caution">
    <text evidence="2">The sequence shown here is derived from an EMBL/GenBank/DDBJ whole genome shotgun (WGS) entry which is preliminary data.</text>
</comment>
<feature type="region of interest" description="Disordered" evidence="1">
    <location>
        <begin position="24"/>
        <end position="69"/>
    </location>
</feature>
<accession>A0A2T2YWN7</accession>
<evidence type="ECO:0000313" key="3">
    <source>
        <dbReference type="Proteomes" id="UP000241647"/>
    </source>
</evidence>
<protein>
    <submittedName>
        <fullName evidence="2">Uncharacterized protein</fullName>
    </submittedName>
</protein>
<evidence type="ECO:0000256" key="1">
    <source>
        <dbReference type="SAM" id="MobiDB-lite"/>
    </source>
</evidence>
<dbReference type="EMBL" id="PYHS01000015">
    <property type="protein sequence ID" value="PSR59914.1"/>
    <property type="molecule type" value="Genomic_DNA"/>
</dbReference>
<organism evidence="2 3">
    <name type="scientific">Nocardia nova</name>
    <dbReference type="NCBI Taxonomy" id="37330"/>
    <lineage>
        <taxon>Bacteria</taxon>
        <taxon>Bacillati</taxon>
        <taxon>Actinomycetota</taxon>
        <taxon>Actinomycetes</taxon>
        <taxon>Mycobacteriales</taxon>
        <taxon>Nocardiaceae</taxon>
        <taxon>Nocardia</taxon>
    </lineage>
</organism>
<dbReference type="Proteomes" id="UP000241647">
    <property type="component" value="Unassembled WGS sequence"/>
</dbReference>
<sequence length="69" mass="7662">MAAEQTTDRGIDCVAVHIAHGHLRIRRRRRTPPRPRGIGPGEPRCPPGGGRSTRWARPPRWDGCGGECR</sequence>
<evidence type="ECO:0000313" key="2">
    <source>
        <dbReference type="EMBL" id="PSR59914.1"/>
    </source>
</evidence>
<dbReference type="AlphaFoldDB" id="A0A2T2YWN7"/>
<reference evidence="2 3" key="1">
    <citation type="submission" date="2018-02" db="EMBL/GenBank/DDBJ databases">
        <title>8 Nocardia nova and 1 Nocardia cyriacigeorgica strain used for evolution to TMP-SMX.</title>
        <authorList>
            <person name="Mehta H."/>
            <person name="Weng J."/>
            <person name="Shamoo Y."/>
        </authorList>
    </citation>
    <scope>NUCLEOTIDE SEQUENCE [LARGE SCALE GENOMIC DNA]</scope>
    <source>
        <strain evidence="2 3">ATCC 33727</strain>
    </source>
</reference>
<feature type="compositionally biased region" description="Basic residues" evidence="1">
    <location>
        <begin position="24"/>
        <end position="33"/>
    </location>
</feature>
<proteinExistence type="predicted"/>